<dbReference type="Proteomes" id="UP000694001">
    <property type="component" value="Chromosome"/>
</dbReference>
<feature type="active site" evidence="3">
    <location>
        <position position="266"/>
    </location>
</feature>
<dbReference type="FunFam" id="3.40.605.10:FF:000007">
    <property type="entry name" value="NAD/NADP-dependent betaine aldehyde dehydrogenase"/>
    <property type="match status" value="1"/>
</dbReference>
<keyword evidence="7" id="KW-1185">Reference proteome</keyword>
<comment type="similarity">
    <text evidence="1 4">Belongs to the aldehyde dehydrogenase family.</text>
</comment>
<protein>
    <submittedName>
        <fullName evidence="6">Aldehyde dehydrogenase family protein</fullName>
    </submittedName>
</protein>
<dbReference type="GO" id="GO:0016491">
    <property type="term" value="F:oxidoreductase activity"/>
    <property type="evidence" value="ECO:0007669"/>
    <property type="project" value="UniProtKB-KW"/>
</dbReference>
<sequence>MAAFESRAEAIRCLGALLGEGARAGSWIGDRIVPGEGDEITLVDPATGAPILAYADAGGAVAARAAAVAARGFLAWAALTPAARGRALWAWGERVAVAAEPLARLEAAASGKPLRDTRREVSAVADMLRYWAGWADKWEGRVVPVPTTHHVTVRHEPYGVILAITPWNAPLFTAGWNVAPILAAGNACLLKPSELSPLTSLAFAKLALEAGVPEGVVTVVPGFGTTTGAALLAAREVAQVVFVGSPEAGASVGAAAAARGIPALLELGGKSANIVFADADLDRAAVGAQAAIFAGCGQSCVAGSRLLVERSIAERFLEAVASGASLIRLGPPLDEATEMGPIANARQHAKVTAMLADGLAEGARLACGGAAPSGLPEGGFWLAPTILTDVAPVMRIAQEEVFGPVLAVLPFETEEEAVALANGTRFGLAGAVWTRDVGRAHRVAAGLKAGTVWVNGYRTIHVSVPFGGFGASGIGRSSGREALAAYTRTKAVWVETAADPPSVFGHRPPATG</sequence>
<evidence type="ECO:0000256" key="2">
    <source>
        <dbReference type="ARBA" id="ARBA00023002"/>
    </source>
</evidence>
<gene>
    <name evidence="6" type="ORF">KO353_02480</name>
</gene>
<dbReference type="Pfam" id="PF00171">
    <property type="entry name" value="Aldedh"/>
    <property type="match status" value="1"/>
</dbReference>
<dbReference type="FunFam" id="3.40.309.10:FF:000012">
    <property type="entry name" value="Betaine aldehyde dehydrogenase"/>
    <property type="match status" value="1"/>
</dbReference>
<evidence type="ECO:0000256" key="3">
    <source>
        <dbReference type="PROSITE-ProRule" id="PRU10007"/>
    </source>
</evidence>
<proteinExistence type="inferred from homology"/>
<dbReference type="KEGG" id="elio:KO353_02480"/>
<feature type="domain" description="Aldehyde dehydrogenase" evidence="5">
    <location>
        <begin position="34"/>
        <end position="492"/>
    </location>
</feature>
<dbReference type="InterPro" id="IPR015590">
    <property type="entry name" value="Aldehyde_DH_dom"/>
</dbReference>
<dbReference type="InterPro" id="IPR029510">
    <property type="entry name" value="Ald_DH_CS_GLU"/>
</dbReference>
<dbReference type="AlphaFoldDB" id="A0A975U3M2"/>
<reference evidence="6" key="1">
    <citation type="submission" date="2021-06" db="EMBL/GenBank/DDBJ databases">
        <title>Elioraea tepida, sp. nov., a moderately thermophilic aerobic anoxygenic phototrophic bacterium isolated from an alkaline siliceous hot spring mat community in Yellowstone National Park, WY, USA.</title>
        <authorList>
            <person name="Saini M.K."/>
            <person name="Yoshida S."/>
            <person name="Sebastian A."/>
            <person name="Hirose S."/>
            <person name="Hara E."/>
            <person name="Tamaki H."/>
            <person name="Soulier N.T."/>
            <person name="Albert I."/>
            <person name="Hanada S."/>
            <person name="Bryant D.A."/>
            <person name="Tank M."/>
        </authorList>
    </citation>
    <scope>NUCLEOTIDE SEQUENCE</scope>
    <source>
        <strain evidence="6">MS-P2</strain>
    </source>
</reference>
<name>A0A975U3M2_9PROT</name>
<evidence type="ECO:0000313" key="7">
    <source>
        <dbReference type="Proteomes" id="UP000694001"/>
    </source>
</evidence>
<accession>A0A975U3M2</accession>
<dbReference type="EMBL" id="CP076448">
    <property type="protein sequence ID" value="QXM25138.1"/>
    <property type="molecule type" value="Genomic_DNA"/>
</dbReference>
<dbReference type="PANTHER" id="PTHR11699">
    <property type="entry name" value="ALDEHYDE DEHYDROGENASE-RELATED"/>
    <property type="match status" value="1"/>
</dbReference>
<evidence type="ECO:0000256" key="1">
    <source>
        <dbReference type="ARBA" id="ARBA00009986"/>
    </source>
</evidence>
<evidence type="ECO:0000313" key="6">
    <source>
        <dbReference type="EMBL" id="QXM25138.1"/>
    </source>
</evidence>
<dbReference type="RefSeq" id="WP_218286194.1">
    <property type="nucleotide sequence ID" value="NZ_CP076448.1"/>
</dbReference>
<dbReference type="PROSITE" id="PS00687">
    <property type="entry name" value="ALDEHYDE_DEHYDR_GLU"/>
    <property type="match status" value="1"/>
</dbReference>
<keyword evidence="2 4" id="KW-0560">Oxidoreductase</keyword>
<evidence type="ECO:0000256" key="4">
    <source>
        <dbReference type="RuleBase" id="RU003345"/>
    </source>
</evidence>
<evidence type="ECO:0000259" key="5">
    <source>
        <dbReference type="Pfam" id="PF00171"/>
    </source>
</evidence>
<organism evidence="6 7">
    <name type="scientific">Elioraea tepida</name>
    <dbReference type="NCBI Taxonomy" id="2843330"/>
    <lineage>
        <taxon>Bacteria</taxon>
        <taxon>Pseudomonadati</taxon>
        <taxon>Pseudomonadota</taxon>
        <taxon>Alphaproteobacteria</taxon>
        <taxon>Acetobacterales</taxon>
        <taxon>Elioraeaceae</taxon>
        <taxon>Elioraea</taxon>
    </lineage>
</organism>